<dbReference type="InParanoid" id="T1FDT9"/>
<dbReference type="EMBL" id="AMQM01006582">
    <property type="status" value="NOT_ANNOTATED_CDS"/>
    <property type="molecule type" value="Genomic_DNA"/>
</dbReference>
<dbReference type="Gene3D" id="2.60.120.260">
    <property type="entry name" value="Galactose-binding domain-like"/>
    <property type="match status" value="1"/>
</dbReference>
<protein>
    <recommendedName>
        <fullName evidence="4">Fucolectin tachylectin-4 pentraxin-1 domain-containing protein</fullName>
    </recommendedName>
</protein>
<dbReference type="HOGENOM" id="CLU_070429_0_0_1"/>
<dbReference type="PANTHER" id="PTHR45713">
    <property type="entry name" value="FTP DOMAIN-CONTAINING PROTEIN"/>
    <property type="match status" value="1"/>
</dbReference>
<evidence type="ECO:0000313" key="3">
    <source>
        <dbReference type="Proteomes" id="UP000015101"/>
    </source>
</evidence>
<evidence type="ECO:0000313" key="2">
    <source>
        <dbReference type="EnsemblMetazoa" id="HelroP178859"/>
    </source>
</evidence>
<dbReference type="OrthoDB" id="6158912at2759"/>
<reference evidence="3" key="1">
    <citation type="submission" date="2012-12" db="EMBL/GenBank/DDBJ databases">
        <authorList>
            <person name="Hellsten U."/>
            <person name="Grimwood J."/>
            <person name="Chapman J.A."/>
            <person name="Shapiro H."/>
            <person name="Aerts A."/>
            <person name="Otillar R.P."/>
            <person name="Terry A.Y."/>
            <person name="Boore J.L."/>
            <person name="Simakov O."/>
            <person name="Marletaz F."/>
            <person name="Cho S.-J."/>
            <person name="Edsinger-Gonzales E."/>
            <person name="Havlak P."/>
            <person name="Kuo D.-H."/>
            <person name="Larsson T."/>
            <person name="Lv J."/>
            <person name="Arendt D."/>
            <person name="Savage R."/>
            <person name="Osoegawa K."/>
            <person name="de Jong P."/>
            <person name="Lindberg D.R."/>
            <person name="Seaver E.C."/>
            <person name="Weisblat D.A."/>
            <person name="Putnam N.H."/>
            <person name="Grigoriev I.V."/>
            <person name="Rokhsar D.S."/>
        </authorList>
    </citation>
    <scope>NUCLEOTIDE SEQUENCE</scope>
</reference>
<accession>T1FDT9</accession>
<dbReference type="RefSeq" id="XP_009025976.1">
    <property type="nucleotide sequence ID" value="XM_009027728.1"/>
</dbReference>
<evidence type="ECO:0008006" key="4">
    <source>
        <dbReference type="Google" id="ProtNLM"/>
    </source>
</evidence>
<dbReference type="InterPro" id="IPR008979">
    <property type="entry name" value="Galactose-bd-like_sf"/>
</dbReference>
<dbReference type="EMBL" id="KB097496">
    <property type="protein sequence ID" value="ESN95941.1"/>
    <property type="molecule type" value="Genomic_DNA"/>
</dbReference>
<gene>
    <name evidence="2" type="primary">20206988</name>
    <name evidence="1" type="ORF">HELRODRAFT_178859</name>
</gene>
<keyword evidence="3" id="KW-1185">Reference proteome</keyword>
<reference evidence="1 3" key="2">
    <citation type="journal article" date="2013" name="Nature">
        <title>Insights into bilaterian evolution from three spiralian genomes.</title>
        <authorList>
            <person name="Simakov O."/>
            <person name="Marletaz F."/>
            <person name="Cho S.J."/>
            <person name="Edsinger-Gonzales E."/>
            <person name="Havlak P."/>
            <person name="Hellsten U."/>
            <person name="Kuo D.H."/>
            <person name="Larsson T."/>
            <person name="Lv J."/>
            <person name="Arendt D."/>
            <person name="Savage R."/>
            <person name="Osoegawa K."/>
            <person name="de Jong P."/>
            <person name="Grimwood J."/>
            <person name="Chapman J.A."/>
            <person name="Shapiro H."/>
            <person name="Aerts A."/>
            <person name="Otillar R.P."/>
            <person name="Terry A.Y."/>
            <person name="Boore J.L."/>
            <person name="Grigoriev I.V."/>
            <person name="Lindberg D.R."/>
            <person name="Seaver E.C."/>
            <person name="Weisblat D.A."/>
            <person name="Putnam N.H."/>
            <person name="Rokhsar D.S."/>
        </authorList>
    </citation>
    <scope>NUCLEOTIDE SEQUENCE</scope>
</reference>
<evidence type="ECO:0000313" key="1">
    <source>
        <dbReference type="EMBL" id="ESN95941.1"/>
    </source>
</evidence>
<dbReference type="KEGG" id="hro:HELRODRAFT_178859"/>
<dbReference type="Proteomes" id="UP000015101">
    <property type="component" value="Unassembled WGS sequence"/>
</dbReference>
<dbReference type="eggNOG" id="ENOG502TKQC">
    <property type="taxonomic scope" value="Eukaryota"/>
</dbReference>
<sequence length="208" mass="23467">MVDGDANPDFLKGHCFHGVDGPAGPNWAYVDLAGEYYVDIVNVFSRNIENERLHYFLIGLTDASPGSSVVRGSYHLCGQYKDDITDAGRNSVKCSANLLSYRYVIIQQPVDGVGFLTVCELEVYGAKNLNSKIWKRYRDYKLTGYTSRLITAVSCVMKCFFMCLPGLCHSINFQPESSTYELNHHLFGYNLINLNVSQSWSFYEVSYA</sequence>
<dbReference type="CTD" id="20206988"/>
<dbReference type="SUPFAM" id="SSF49785">
    <property type="entry name" value="Galactose-binding domain-like"/>
    <property type="match status" value="1"/>
</dbReference>
<reference evidence="2" key="3">
    <citation type="submission" date="2015-06" db="UniProtKB">
        <authorList>
            <consortium name="EnsemblMetazoa"/>
        </authorList>
    </citation>
    <scope>IDENTIFICATION</scope>
</reference>
<dbReference type="InterPro" id="IPR051941">
    <property type="entry name" value="BG_Antigen-Binding_Lectin"/>
</dbReference>
<dbReference type="GeneID" id="20206988"/>
<dbReference type="AlphaFoldDB" id="T1FDT9"/>
<proteinExistence type="predicted"/>
<organism evidence="2 3">
    <name type="scientific">Helobdella robusta</name>
    <name type="common">Californian leech</name>
    <dbReference type="NCBI Taxonomy" id="6412"/>
    <lineage>
        <taxon>Eukaryota</taxon>
        <taxon>Metazoa</taxon>
        <taxon>Spiralia</taxon>
        <taxon>Lophotrochozoa</taxon>
        <taxon>Annelida</taxon>
        <taxon>Clitellata</taxon>
        <taxon>Hirudinea</taxon>
        <taxon>Rhynchobdellida</taxon>
        <taxon>Glossiphoniidae</taxon>
        <taxon>Helobdella</taxon>
    </lineage>
</organism>
<dbReference type="EnsemblMetazoa" id="HelroT178859">
    <property type="protein sequence ID" value="HelroP178859"/>
    <property type="gene ID" value="HelroG178859"/>
</dbReference>
<dbReference type="PANTHER" id="PTHR45713:SF6">
    <property type="entry name" value="F5_8 TYPE C DOMAIN-CONTAINING PROTEIN"/>
    <property type="match status" value="1"/>
</dbReference>
<name>T1FDT9_HELRO</name>